<accession>A0AAD8S0J4</accession>
<feature type="region of interest" description="Disordered" evidence="1">
    <location>
        <begin position="1"/>
        <end position="40"/>
    </location>
</feature>
<reference evidence="3" key="1">
    <citation type="submission" date="2023-07" db="EMBL/GenBank/DDBJ databases">
        <title>A chromosome-level genome assembly of Lolium multiflorum.</title>
        <authorList>
            <person name="Chen Y."/>
            <person name="Copetti D."/>
            <person name="Kolliker R."/>
            <person name="Studer B."/>
        </authorList>
    </citation>
    <scope>NUCLEOTIDE SEQUENCE</scope>
    <source>
        <strain evidence="3">02402/16</strain>
        <tissue evidence="3">Leaf</tissue>
    </source>
</reference>
<dbReference type="PANTHER" id="PTHR33120:SF42">
    <property type="entry name" value="OS12G0105000 PROTEIN"/>
    <property type="match status" value="1"/>
</dbReference>
<proteinExistence type="predicted"/>
<organism evidence="3 4">
    <name type="scientific">Lolium multiflorum</name>
    <name type="common">Italian ryegrass</name>
    <name type="synonym">Lolium perenne subsp. multiflorum</name>
    <dbReference type="NCBI Taxonomy" id="4521"/>
    <lineage>
        <taxon>Eukaryota</taxon>
        <taxon>Viridiplantae</taxon>
        <taxon>Streptophyta</taxon>
        <taxon>Embryophyta</taxon>
        <taxon>Tracheophyta</taxon>
        <taxon>Spermatophyta</taxon>
        <taxon>Magnoliopsida</taxon>
        <taxon>Liliopsida</taxon>
        <taxon>Poales</taxon>
        <taxon>Poaceae</taxon>
        <taxon>BOP clade</taxon>
        <taxon>Pooideae</taxon>
        <taxon>Poodae</taxon>
        <taxon>Poeae</taxon>
        <taxon>Poeae Chloroplast Group 2 (Poeae type)</taxon>
        <taxon>Loliodinae</taxon>
        <taxon>Loliinae</taxon>
        <taxon>Lolium</taxon>
    </lineage>
</organism>
<dbReference type="Pfam" id="PF20235">
    <property type="entry name" value="PIR2-like_helical"/>
    <property type="match status" value="1"/>
</dbReference>
<evidence type="ECO:0000256" key="1">
    <source>
        <dbReference type="SAM" id="MobiDB-lite"/>
    </source>
</evidence>
<protein>
    <recommendedName>
        <fullName evidence="2">PIR2-like helical domain-containing protein</fullName>
    </recommendedName>
</protein>
<evidence type="ECO:0000313" key="3">
    <source>
        <dbReference type="EMBL" id="KAK1642698.1"/>
    </source>
</evidence>
<feature type="domain" description="PIR2-like helical" evidence="2">
    <location>
        <begin position="251"/>
        <end position="367"/>
    </location>
</feature>
<feature type="compositionally biased region" description="Basic and acidic residues" evidence="1">
    <location>
        <begin position="101"/>
        <end position="110"/>
    </location>
</feature>
<keyword evidence="4" id="KW-1185">Reference proteome</keyword>
<dbReference type="Proteomes" id="UP001231189">
    <property type="component" value="Unassembled WGS sequence"/>
</dbReference>
<dbReference type="PANTHER" id="PTHR33120">
    <property type="entry name" value="EXPRESSED PROTEIN-RELATED"/>
    <property type="match status" value="1"/>
</dbReference>
<dbReference type="InterPro" id="IPR046527">
    <property type="entry name" value="PIR2-like_helical"/>
</dbReference>
<feature type="compositionally biased region" description="Basic and acidic residues" evidence="1">
    <location>
        <begin position="7"/>
        <end position="20"/>
    </location>
</feature>
<feature type="region of interest" description="Disordered" evidence="1">
    <location>
        <begin position="168"/>
        <end position="194"/>
    </location>
</feature>
<dbReference type="AlphaFoldDB" id="A0AAD8S0J4"/>
<feature type="region of interest" description="Disordered" evidence="1">
    <location>
        <begin position="59"/>
        <end position="121"/>
    </location>
</feature>
<feature type="compositionally biased region" description="Basic and acidic residues" evidence="1">
    <location>
        <begin position="62"/>
        <end position="90"/>
    </location>
</feature>
<gene>
    <name evidence="3" type="ORF">QYE76_060503</name>
</gene>
<name>A0AAD8S0J4_LOLMU</name>
<dbReference type="EMBL" id="JAUUTY010000004">
    <property type="protein sequence ID" value="KAK1642698.1"/>
    <property type="molecule type" value="Genomic_DNA"/>
</dbReference>
<evidence type="ECO:0000259" key="2">
    <source>
        <dbReference type="Pfam" id="PF20235"/>
    </source>
</evidence>
<feature type="compositionally biased region" description="Basic and acidic residues" evidence="1">
    <location>
        <begin position="168"/>
        <end position="180"/>
    </location>
</feature>
<evidence type="ECO:0000313" key="4">
    <source>
        <dbReference type="Proteomes" id="UP001231189"/>
    </source>
</evidence>
<sequence length="497" mass="56493">MAGSGEAEDRMTDEERERRYTRFFGEGTAPLRAILDSPGGAQFWGKRLEGYGLGVLQQAMEEASRRKGKEPTKESPPRETERHKIQREEEQGNSQPPQGSEPRKIVEERGITGTVEESDDRITKSKERFYKEKEGLLRLHRALQVVGGPRVEGYDLDLIDLRREYQPPEPEPAKIQEEKQGSSPPPPSEQANTRWFPSSWSSWVTFPRELDNPTNWITDECGEWRSRYDCTVVPYYRTPDPEAPQYLDDMFAFYQEAARRLPIAQMPELAGVLSHGGLLLGFNDPVTNIIVNAIFFMGKISDFGVLPPGTDLARHAADRASYVDIARRSRAALVVFMVFYFRHLTQAQAKRYLRAARHDLALAISLVEWHRTISHDPSDVLNHQLDEVWPDCNRTKTVVRYASGAAMMLSDHHHFVRLVASRYPWHLLDTVLDDLRRGEQLSVGRVKDISNLLQQPWSPPPPLPAPTPGTFRDPQGNVTIIVNIGQDLFSTTTITSE</sequence>
<comment type="caution">
    <text evidence="3">The sequence shown here is derived from an EMBL/GenBank/DDBJ whole genome shotgun (WGS) entry which is preliminary data.</text>
</comment>